<dbReference type="PATRIC" id="fig|1031711.3.peg.192"/>
<name>F6G6F1_RALS8</name>
<dbReference type="GO" id="GO:0008794">
    <property type="term" value="F:arsenate reductase (glutaredoxin) activity"/>
    <property type="evidence" value="ECO:0007669"/>
    <property type="project" value="UniProtKB-UniRule"/>
</dbReference>
<dbReference type="KEGG" id="rsn:RSPO_c00192"/>
<dbReference type="Gene3D" id="3.40.30.10">
    <property type="entry name" value="Glutaredoxin"/>
    <property type="match status" value="1"/>
</dbReference>
<proteinExistence type="inferred from homology"/>
<dbReference type="Pfam" id="PF03960">
    <property type="entry name" value="ArsC"/>
    <property type="match status" value="1"/>
</dbReference>
<evidence type="ECO:0000256" key="2">
    <source>
        <dbReference type="ARBA" id="ARBA00023002"/>
    </source>
</evidence>
<dbReference type="HOGENOM" id="CLU_116644_0_1_4"/>
<gene>
    <name evidence="5" type="primary">arsC</name>
    <name evidence="5" type="ordered locus">RSPO_c00192</name>
</gene>
<dbReference type="InterPro" id="IPR036249">
    <property type="entry name" value="Thioredoxin-like_sf"/>
</dbReference>
<sequence>MRSAGPGGHPIRQRNPTYPRLTMRIYHNPRCSKSRAALERAEAFAGRAGEPLDVIDYLKTPPTLAELKTLAQQLDTPLRSLVRENEDEYTQLNLADPALSDAALLEAIAAHPKLLQRPVLVRDGRAIIGRTPEALDAFLK</sequence>
<dbReference type="InterPro" id="IPR006660">
    <property type="entry name" value="Arsenate_reductase-like"/>
</dbReference>
<protein>
    <recommendedName>
        <fullName evidence="4">Arsenate reductase</fullName>
        <ecNumber evidence="4">1.20.4.1</ecNumber>
    </recommendedName>
</protein>
<dbReference type="SUPFAM" id="SSF52833">
    <property type="entry name" value="Thioredoxin-like"/>
    <property type="match status" value="1"/>
</dbReference>
<evidence type="ECO:0000256" key="4">
    <source>
        <dbReference type="RuleBase" id="RU362029"/>
    </source>
</evidence>
<evidence type="ECO:0000313" key="5">
    <source>
        <dbReference type="EMBL" id="AEG67496.1"/>
    </source>
</evidence>
<dbReference type="PANTHER" id="PTHR30041:SF4">
    <property type="entry name" value="ARSENATE REDUCTASE"/>
    <property type="match status" value="1"/>
</dbReference>
<reference evidence="5 6" key="1">
    <citation type="journal article" date="2011" name="J. Bacteriol.">
        <title>Complete genome sequence of the plant pathogen Ralstonia solanacearum strain Po82.</title>
        <authorList>
            <person name="Xu J."/>
            <person name="Zheng H.J."/>
            <person name="Liu L."/>
            <person name="Pan Z.C."/>
            <person name="Prior P."/>
            <person name="Tang B."/>
            <person name="Xu J.S."/>
            <person name="Zhang H."/>
            <person name="Tian Q."/>
            <person name="Zhang L.Q."/>
            <person name="Feng J."/>
        </authorList>
    </citation>
    <scope>NUCLEOTIDE SEQUENCE [LARGE SCALE GENOMIC DNA]</scope>
    <source>
        <strain evidence="5 6">Po82</strain>
    </source>
</reference>
<evidence type="ECO:0000256" key="1">
    <source>
        <dbReference type="ARBA" id="ARBA00007198"/>
    </source>
</evidence>
<dbReference type="PANTHER" id="PTHR30041">
    <property type="entry name" value="ARSENATE REDUCTASE"/>
    <property type="match status" value="1"/>
</dbReference>
<dbReference type="Proteomes" id="UP000007953">
    <property type="component" value="Chromosome"/>
</dbReference>
<dbReference type="NCBIfam" id="TIGR00014">
    <property type="entry name" value="arsC"/>
    <property type="match status" value="1"/>
</dbReference>
<organism evidence="5 6">
    <name type="scientific">Ralstonia solanacearum (strain Po82)</name>
    <dbReference type="NCBI Taxonomy" id="1031711"/>
    <lineage>
        <taxon>Bacteria</taxon>
        <taxon>Pseudomonadati</taxon>
        <taxon>Pseudomonadota</taxon>
        <taxon>Betaproteobacteria</taxon>
        <taxon>Burkholderiales</taxon>
        <taxon>Burkholderiaceae</taxon>
        <taxon>Ralstonia</taxon>
        <taxon>Ralstonia solanacearum species complex</taxon>
    </lineage>
</organism>
<dbReference type="InterPro" id="IPR006659">
    <property type="entry name" value="Arsenate_reductase"/>
</dbReference>
<dbReference type="EMBL" id="CP002819">
    <property type="protein sequence ID" value="AEG67496.1"/>
    <property type="molecule type" value="Genomic_DNA"/>
</dbReference>
<dbReference type="EC" id="1.20.4.1" evidence="4"/>
<accession>F6G6F1</accession>
<dbReference type="CDD" id="cd03034">
    <property type="entry name" value="ArsC_ArsC"/>
    <property type="match status" value="1"/>
</dbReference>
<comment type="similarity">
    <text evidence="1 3 4">Belongs to the ArsC family.</text>
</comment>
<keyword evidence="2 4" id="KW-0560">Oxidoreductase</keyword>
<dbReference type="eggNOG" id="COG1393">
    <property type="taxonomic scope" value="Bacteria"/>
</dbReference>
<dbReference type="AlphaFoldDB" id="F6G6F1"/>
<comment type="catalytic activity">
    <reaction evidence="4">
        <text>[glutaredoxin]-dithiol + arsenate + glutathione + H(+) = glutathionyl-S-S-[glutaredoxin] + arsenite + H2O</text>
        <dbReference type="Rhea" id="RHEA:22016"/>
        <dbReference type="Rhea" id="RHEA-COMP:10729"/>
        <dbReference type="Rhea" id="RHEA-COMP:17668"/>
        <dbReference type="ChEBI" id="CHEBI:15377"/>
        <dbReference type="ChEBI" id="CHEBI:15378"/>
        <dbReference type="ChEBI" id="CHEBI:29242"/>
        <dbReference type="ChEBI" id="CHEBI:29950"/>
        <dbReference type="ChEBI" id="CHEBI:48597"/>
        <dbReference type="ChEBI" id="CHEBI:57925"/>
        <dbReference type="ChEBI" id="CHEBI:146199"/>
        <dbReference type="EC" id="1.20.4.1"/>
    </reaction>
</comment>
<dbReference type="PROSITE" id="PS51353">
    <property type="entry name" value="ARSC"/>
    <property type="match status" value="1"/>
</dbReference>
<evidence type="ECO:0000313" key="6">
    <source>
        <dbReference type="Proteomes" id="UP000007953"/>
    </source>
</evidence>
<evidence type="ECO:0000256" key="3">
    <source>
        <dbReference type="PROSITE-ProRule" id="PRU01282"/>
    </source>
</evidence>